<evidence type="ECO:0000256" key="8">
    <source>
        <dbReference type="PIRNR" id="PIRNR005096"/>
    </source>
</evidence>
<evidence type="ECO:0000313" key="10">
    <source>
        <dbReference type="Proteomes" id="UP001519296"/>
    </source>
</evidence>
<dbReference type="PANTHER" id="PTHR10091">
    <property type="entry name" value="ALDOSE-1-EPIMERASE"/>
    <property type="match status" value="1"/>
</dbReference>
<evidence type="ECO:0000256" key="2">
    <source>
        <dbReference type="ARBA" id="ARBA00005028"/>
    </source>
</evidence>
<comment type="catalytic activity">
    <reaction evidence="1 8">
        <text>alpha-D-glucose = beta-D-glucose</text>
        <dbReference type="Rhea" id="RHEA:10264"/>
        <dbReference type="ChEBI" id="CHEBI:15903"/>
        <dbReference type="ChEBI" id="CHEBI:17925"/>
        <dbReference type="EC" id="5.1.3.3"/>
    </reaction>
</comment>
<dbReference type="Gene3D" id="2.70.98.10">
    <property type="match status" value="1"/>
</dbReference>
<dbReference type="PANTHER" id="PTHR10091:SF0">
    <property type="entry name" value="GALACTOSE MUTAROTASE"/>
    <property type="match status" value="1"/>
</dbReference>
<dbReference type="RefSeq" id="WP_209629168.1">
    <property type="nucleotide sequence ID" value="NZ_PRDG01000007.1"/>
</dbReference>
<dbReference type="InterPro" id="IPR014718">
    <property type="entry name" value="GH-type_carb-bd"/>
</dbReference>
<sequence>MKAYQKKIFGHLDGQEVFSYHFENDLGYRLAVMDYGATILEYSSPDRQGQIGNIVLAFDRFEEYIDNSPKFGASIGPVAGRIAGASFELNGQTYQLEANNGSNTNHSGKSGWDQTLFKLEEIDQQGLTFYTERPSQTGGFPGRLKVWISYYLTEIGELEISYQVQTDQDTLVNPTNHSYFNLAADAGQSIDSTVFQLNTLGIYPLSDISIPEKNYDASWSLLEEVKQGQPLADIFAHSDPQIRLVNGLDHPFALEMGAEQAGSLYDPGSGRYLIFKTDRPTVVVYTANSYDQQTYLAGQPARIHNGLALETQALPDAIHGPLSQQVILRAGQEFTSRTLYYASVKD</sequence>
<name>A0ABS5B645_9STRE</name>
<dbReference type="InterPro" id="IPR011013">
    <property type="entry name" value="Gal_mutarotase_sf_dom"/>
</dbReference>
<evidence type="ECO:0000256" key="4">
    <source>
        <dbReference type="ARBA" id="ARBA00013185"/>
    </source>
</evidence>
<accession>A0ABS5B645</accession>
<comment type="similarity">
    <text evidence="3 8">Belongs to the aldose epimerase family.</text>
</comment>
<evidence type="ECO:0000256" key="5">
    <source>
        <dbReference type="ARBA" id="ARBA00014165"/>
    </source>
</evidence>
<evidence type="ECO:0000256" key="1">
    <source>
        <dbReference type="ARBA" id="ARBA00001614"/>
    </source>
</evidence>
<protein>
    <recommendedName>
        <fullName evidence="5 8">Aldose 1-epimerase</fullName>
        <ecNumber evidence="4 8">5.1.3.3</ecNumber>
    </recommendedName>
</protein>
<dbReference type="SUPFAM" id="SSF74650">
    <property type="entry name" value="Galactose mutarotase-like"/>
    <property type="match status" value="1"/>
</dbReference>
<dbReference type="Pfam" id="PF01263">
    <property type="entry name" value="Aldose_epim"/>
    <property type="match status" value="1"/>
</dbReference>
<keyword evidence="10" id="KW-1185">Reference proteome</keyword>
<reference evidence="9 10" key="1">
    <citation type="submission" date="2018-02" db="EMBL/GenBank/DDBJ databases">
        <title>Draft genome sequence of Streptococcus oricebi CCUG 70868T type strain.</title>
        <authorList>
            <person name="Mendez V."/>
            <person name="Salva-Serra F."/>
            <person name="Jaen-Luchoro D."/>
            <person name="Gonzales-Siles L."/>
            <person name="Karlsson R."/>
            <person name="Engstrom-Jakobsson H."/>
            <person name="Busquets A."/>
            <person name="Gomila M."/>
            <person name="Pineiro-Iglesias B."/>
            <person name="Bennasar-Figueras A."/>
            <person name="Seeger M."/>
            <person name="Moore E."/>
        </authorList>
    </citation>
    <scope>NUCLEOTIDE SEQUENCE [LARGE SCALE GENOMIC DNA]</scope>
    <source>
        <strain evidence="9 10">CCUG 70868</strain>
    </source>
</reference>
<dbReference type="InterPro" id="IPR047215">
    <property type="entry name" value="Galactose_mutarotase-like"/>
</dbReference>
<dbReference type="InterPro" id="IPR018052">
    <property type="entry name" value="Ald1_epimerase_CS"/>
</dbReference>
<dbReference type="CDD" id="cd09019">
    <property type="entry name" value="galactose_mutarotase_like"/>
    <property type="match status" value="1"/>
</dbReference>
<evidence type="ECO:0000256" key="6">
    <source>
        <dbReference type="ARBA" id="ARBA00023235"/>
    </source>
</evidence>
<evidence type="ECO:0000256" key="3">
    <source>
        <dbReference type="ARBA" id="ARBA00006206"/>
    </source>
</evidence>
<dbReference type="InterPro" id="IPR008183">
    <property type="entry name" value="Aldose_1/G6P_1-epimerase"/>
</dbReference>
<evidence type="ECO:0000256" key="7">
    <source>
        <dbReference type="ARBA" id="ARBA00023277"/>
    </source>
</evidence>
<dbReference type="EMBL" id="PRDG01000007">
    <property type="protein sequence ID" value="MBP2624307.1"/>
    <property type="molecule type" value="Genomic_DNA"/>
</dbReference>
<dbReference type="PIRSF" id="PIRSF005096">
    <property type="entry name" value="GALM"/>
    <property type="match status" value="1"/>
</dbReference>
<comment type="caution">
    <text evidence="9">The sequence shown here is derived from an EMBL/GenBank/DDBJ whole genome shotgun (WGS) entry which is preliminary data.</text>
</comment>
<proteinExistence type="inferred from homology"/>
<gene>
    <name evidence="9" type="ORF">C4K46_10290</name>
</gene>
<keyword evidence="7 8" id="KW-0119">Carbohydrate metabolism</keyword>
<dbReference type="EC" id="5.1.3.3" evidence="4 8"/>
<keyword evidence="6 8" id="KW-0413">Isomerase</keyword>
<dbReference type="Proteomes" id="UP001519296">
    <property type="component" value="Unassembled WGS sequence"/>
</dbReference>
<organism evidence="9 10">
    <name type="scientific">Streptococcus oricebi</name>
    <dbReference type="NCBI Taxonomy" id="1547447"/>
    <lineage>
        <taxon>Bacteria</taxon>
        <taxon>Bacillati</taxon>
        <taxon>Bacillota</taxon>
        <taxon>Bacilli</taxon>
        <taxon>Lactobacillales</taxon>
        <taxon>Streptococcaceae</taxon>
        <taxon>Streptococcus</taxon>
    </lineage>
</organism>
<comment type="pathway">
    <text evidence="2 8">Carbohydrate metabolism; hexose metabolism.</text>
</comment>
<evidence type="ECO:0000313" key="9">
    <source>
        <dbReference type="EMBL" id="MBP2624307.1"/>
    </source>
</evidence>
<dbReference type="PROSITE" id="PS00545">
    <property type="entry name" value="ALDOSE_1_EPIMERASE"/>
    <property type="match status" value="1"/>
</dbReference>
<dbReference type="InterPro" id="IPR015443">
    <property type="entry name" value="Aldose_1-epimerase"/>
</dbReference>